<evidence type="ECO:0000313" key="4">
    <source>
        <dbReference type="EMBL" id="WFC96251.1"/>
    </source>
</evidence>
<dbReference type="EMBL" id="CP119953">
    <property type="protein sequence ID" value="WFC96251.1"/>
    <property type="molecule type" value="Genomic_DNA"/>
</dbReference>
<dbReference type="Pfam" id="PF07923">
    <property type="entry name" value="N1221"/>
    <property type="match status" value="1"/>
</dbReference>
<proteinExistence type="predicted"/>
<feature type="region of interest" description="Disordered" evidence="1">
    <location>
        <begin position="1021"/>
        <end position="1063"/>
    </location>
</feature>
<dbReference type="GO" id="GO:0007010">
    <property type="term" value="P:cytoskeleton organization"/>
    <property type="evidence" value="ECO:0007669"/>
    <property type="project" value="TreeGrafter"/>
</dbReference>
<dbReference type="InterPro" id="IPR040185">
    <property type="entry name" value="Far11/STRP"/>
</dbReference>
<name>A0AAF0DWM6_9BASI</name>
<dbReference type="Proteomes" id="UP001216638">
    <property type="component" value="Chromosome 3"/>
</dbReference>
<feature type="domain" description="Far11/STRP C-terminal" evidence="3">
    <location>
        <begin position="429"/>
        <end position="869"/>
    </location>
</feature>
<feature type="compositionally biased region" description="Basic and acidic residues" evidence="1">
    <location>
        <begin position="944"/>
        <end position="961"/>
    </location>
</feature>
<organism evidence="4 5">
    <name type="scientific">Malassezia brasiliensis</name>
    <dbReference type="NCBI Taxonomy" id="1821822"/>
    <lineage>
        <taxon>Eukaryota</taxon>
        <taxon>Fungi</taxon>
        <taxon>Dikarya</taxon>
        <taxon>Basidiomycota</taxon>
        <taxon>Ustilaginomycotina</taxon>
        <taxon>Malasseziomycetes</taxon>
        <taxon>Malasseziales</taxon>
        <taxon>Malasseziaceae</taxon>
        <taxon>Malassezia</taxon>
    </lineage>
</organism>
<feature type="region of interest" description="Disordered" evidence="1">
    <location>
        <begin position="1"/>
        <end position="25"/>
    </location>
</feature>
<dbReference type="InterPro" id="IPR021819">
    <property type="entry name" value="Far11/STRP_C"/>
</dbReference>
<dbReference type="AlphaFoldDB" id="A0AAF0DWM6"/>
<feature type="compositionally biased region" description="Basic and acidic residues" evidence="1">
    <location>
        <begin position="13"/>
        <end position="25"/>
    </location>
</feature>
<protein>
    <submittedName>
        <fullName evidence="4">Factor arrest protein 11</fullName>
    </submittedName>
</protein>
<evidence type="ECO:0000259" key="2">
    <source>
        <dbReference type="SMART" id="SM01292"/>
    </source>
</evidence>
<dbReference type="SMART" id="SM01293">
    <property type="entry name" value="DUF3402"/>
    <property type="match status" value="1"/>
</dbReference>
<evidence type="ECO:0000259" key="3">
    <source>
        <dbReference type="SMART" id="SM01293"/>
    </source>
</evidence>
<dbReference type="SMART" id="SM01292">
    <property type="entry name" value="N1221"/>
    <property type="match status" value="1"/>
</dbReference>
<feature type="region of interest" description="Disordered" evidence="1">
    <location>
        <begin position="840"/>
        <end position="860"/>
    </location>
</feature>
<reference evidence="4" key="1">
    <citation type="submission" date="2023-03" db="EMBL/GenBank/DDBJ databases">
        <title>Mating type loci evolution in Malassezia.</title>
        <authorList>
            <person name="Coelho M.A."/>
        </authorList>
    </citation>
    <scope>NUCLEOTIDE SEQUENCE</scope>
    <source>
        <strain evidence="4">CBS 14135</strain>
    </source>
</reference>
<evidence type="ECO:0000313" key="5">
    <source>
        <dbReference type="Proteomes" id="UP001216638"/>
    </source>
</evidence>
<keyword evidence="5" id="KW-1185">Reference proteome</keyword>
<feature type="domain" description="Far11/STRP N-terminal" evidence="2">
    <location>
        <begin position="47"/>
        <end position="348"/>
    </location>
</feature>
<evidence type="ECO:0000256" key="1">
    <source>
        <dbReference type="SAM" id="MobiDB-lite"/>
    </source>
</evidence>
<gene>
    <name evidence="4" type="primary">FAR11</name>
    <name evidence="4" type="ORF">MBRA1_002907</name>
</gene>
<dbReference type="Pfam" id="PF11882">
    <property type="entry name" value="DUF3402"/>
    <property type="match status" value="2"/>
</dbReference>
<dbReference type="PANTHER" id="PTHR13239">
    <property type="entry name" value="PROTEIN REQUIRED FOR HYPHAL ANASTOMOSIS HAM-2"/>
    <property type="match status" value="1"/>
</dbReference>
<dbReference type="GO" id="GO:0005829">
    <property type="term" value="C:cytosol"/>
    <property type="evidence" value="ECO:0007669"/>
    <property type="project" value="TreeGrafter"/>
</dbReference>
<feature type="region of interest" description="Disordered" evidence="1">
    <location>
        <begin position="916"/>
        <end position="984"/>
    </location>
</feature>
<sequence>MVERGDPAGARAADGDARAPARDESACTSTAVGEDAHSEAVRALLAAHEVPFVVHDDADVHENELEEFYSYVEAPLFVENRESWVEWCAAHWDAIVPAEHRQDAWPALPARVRRQVLQRLLAALDLQDPAARLCASRALLYHLQGTFDDVTSDDEQMYWVRENAQQLLDLGGVDDIFVAAKRACWKHEWFSALPDYLPPDARATQREALLTPETKTEYMEEINVEVTVHFAQLYTLLEMLRGDDALSEALMALDPPLPVFLFRLVANLREKSIKGFPVKKLVLLLWKSLLATLGGTRAIEVAKARTRQKEGLGVRTKDAIRSPTTPDDIRQFCAELAAKYPTLLHASALRRLRGAEELAMATQPLPSRHASDEHAAPPPSASNGNGSGSGSGTSAPLPMRQGKLKFQTDQSRPFVLPYAPELAMHDAVPASIQEALQLYGSHLHIDTGVWQTSAVREQFVSEMQGDTTDENGMEAAVRALQRALAALPLGVPPDAPVPPSDAAWADERLAWVEQVYGAVLPDLQSAVIVLLKLMLATTTSGGTSSAYARAVAEGVPSEKAPEPTLEDMDIVRHREILNKAISALLLLTLRWCKASHVLKFEYVAQIMLDSNILLLILKIFGLHEVSQFVRWRSEVEAFGMLAYCRCMRRGAPPTTPQALLAASRLCAGDVWDAFPHDPPRLTHAVRGPDGTSAAYSWRNFATTMHLTRILHKVCKHKVHRILLLVQYKSAAILKRTLRVQHTPLQRYVLKLIKSQVPFCGRKWRQSNMRIITLIYLLCKPGLRDDWLGGSDIDAQVDASLAEEQTLRTLIQFYNQTRYAARTGVAGASDEAAAPELPRAGSAHGEALPTAHEPPRDAHDAASDAFERDAFPLRQRAAAVSTPGRYISDDAVEGYLDVYEDVLHEMFAADAASADASAAPEAPLEPDAPADAAVPTDVPDTGARSLDENRNVWEHLSPREMRVLASSSPRAPSASPQGERFARRVSWSVHTDPGGLGRRVNSSPAQLHPMLHWNMEDLVEDALSTEQSESDPPRAQDAAIEPTPDSPLAIPAAPLPSPQPGGIDEVEHIFGA</sequence>
<feature type="region of interest" description="Disordered" evidence="1">
    <location>
        <begin position="366"/>
        <end position="399"/>
    </location>
</feature>
<feature type="compositionally biased region" description="Low complexity" evidence="1">
    <location>
        <begin position="916"/>
        <end position="940"/>
    </location>
</feature>
<dbReference type="PANTHER" id="PTHR13239:SF4">
    <property type="entry name" value="AT25231P"/>
    <property type="match status" value="1"/>
</dbReference>
<accession>A0AAF0DWM6</accession>
<dbReference type="InterPro" id="IPR012486">
    <property type="entry name" value="Far11/STRP_N"/>
</dbReference>
<feature type="compositionally biased region" description="Low complexity" evidence="1">
    <location>
        <begin position="964"/>
        <end position="975"/>
    </location>
</feature>